<organism evidence="2 3">
    <name type="scientific">Streptomyces caviscabies</name>
    <dbReference type="NCBI Taxonomy" id="90079"/>
    <lineage>
        <taxon>Bacteria</taxon>
        <taxon>Bacillati</taxon>
        <taxon>Actinomycetota</taxon>
        <taxon>Actinomycetes</taxon>
        <taxon>Kitasatosporales</taxon>
        <taxon>Streptomycetaceae</taxon>
        <taxon>Streptomyces</taxon>
    </lineage>
</organism>
<sequence>MTILSCSAEPATLSHAGMGWLRRRRDEYEQRQLAQARQAAAQVAARVARQRQLDQLVAEGAERARRAKYDAITEEVDRRQAAGQLSPLQAAKVIRGAVARAGEDPGLLDHRHSQVMPAAVRQLVTNVISGIGGIARVDMPRTPPDRVVSPEGRRAEQRKARERARARDKAWAKEEARRADEEREREEEDERRHQEWHQELVDRLQNPEKYPRRRSRTEADEEAPGLLASAGLPAGRNELRIAARLLMRHEQVTPEQMRRAFAAFEEIYEDQVRRYKESGGRAAWPSAASLIERLF</sequence>
<feature type="compositionally biased region" description="Basic and acidic residues" evidence="1">
    <location>
        <begin position="151"/>
        <end position="182"/>
    </location>
</feature>
<evidence type="ECO:0000313" key="3">
    <source>
        <dbReference type="Proteomes" id="UP001596509"/>
    </source>
</evidence>
<accession>A0ABW2MP85</accession>
<dbReference type="EMBL" id="JBHTCK010000012">
    <property type="protein sequence ID" value="MFC7355453.1"/>
    <property type="molecule type" value="Genomic_DNA"/>
</dbReference>
<proteinExistence type="predicted"/>
<dbReference type="Proteomes" id="UP001596509">
    <property type="component" value="Unassembled WGS sequence"/>
</dbReference>
<keyword evidence="3" id="KW-1185">Reference proteome</keyword>
<feature type="compositionally biased region" description="Basic and acidic residues" evidence="1">
    <location>
        <begin position="190"/>
        <end position="210"/>
    </location>
</feature>
<name>A0ABW2MP85_9ACTN</name>
<reference evidence="3" key="1">
    <citation type="journal article" date="2019" name="Int. J. Syst. Evol. Microbiol.">
        <title>The Global Catalogue of Microorganisms (GCM) 10K type strain sequencing project: providing services to taxonomists for standard genome sequencing and annotation.</title>
        <authorList>
            <consortium name="The Broad Institute Genomics Platform"/>
            <consortium name="The Broad Institute Genome Sequencing Center for Infectious Disease"/>
            <person name="Wu L."/>
            <person name="Ma J."/>
        </authorList>
    </citation>
    <scope>NUCLEOTIDE SEQUENCE [LARGE SCALE GENOMIC DNA]</scope>
    <source>
        <strain evidence="3">ICMP 19430</strain>
    </source>
</reference>
<evidence type="ECO:0000313" key="2">
    <source>
        <dbReference type="EMBL" id="MFC7355453.1"/>
    </source>
</evidence>
<feature type="region of interest" description="Disordered" evidence="1">
    <location>
        <begin position="135"/>
        <end position="224"/>
    </location>
</feature>
<comment type="caution">
    <text evidence="2">The sequence shown here is derived from an EMBL/GenBank/DDBJ whole genome shotgun (WGS) entry which is preliminary data.</text>
</comment>
<gene>
    <name evidence="2" type="ORF">ACFQW9_32875</name>
</gene>
<protein>
    <submittedName>
        <fullName evidence="2">Uncharacterized protein</fullName>
    </submittedName>
</protein>
<dbReference type="RefSeq" id="WP_319283961.1">
    <property type="nucleotide sequence ID" value="NZ_JBHTCK010000012.1"/>
</dbReference>
<evidence type="ECO:0000256" key="1">
    <source>
        <dbReference type="SAM" id="MobiDB-lite"/>
    </source>
</evidence>